<sequence length="336" mass="37455">MPHFENRTVGFKPRERNIFFHILTACNLSCRHCYINPEQHGTQTLDRETIDTWLQLFYSPTKETNVIFLGGEPTLHKDLAHAIQTAHSLGYHSVTVDSNGFLFHDILETIGPEDAVLSFSLDGPTAGINDPIRGEGVYATCIENLEKAVKKGFDVSVIYTVSQMNIAALSAMPELLHSLGVKRFFIQVIGIRGKSATSETTLQVSPEQWLTSIPPVAEKAASLGMHVIYPKVFLDPDEKFECAGLAAENYFIFPNGRVYQCPLCEDFPVNAYRIENNQLINNEGLCEDRFFTLNIAEGCVMNKLLQPGNISYDETGKPLHRISCCLLKQEIIAAKG</sequence>
<reference evidence="7 8" key="1">
    <citation type="submission" date="2020-08" db="EMBL/GenBank/DDBJ databases">
        <title>Bridging the membrane lipid divide: bacteria of the FCB group superphylum have the potential to synthesize archaeal ether lipids.</title>
        <authorList>
            <person name="Villanueva L."/>
            <person name="Von Meijenfeldt F.A.B."/>
            <person name="Westbye A.B."/>
            <person name="Yadav S."/>
            <person name="Hopmans E.C."/>
            <person name="Dutilh B.E."/>
            <person name="Sinninghe Damste J.S."/>
        </authorList>
    </citation>
    <scope>NUCLEOTIDE SEQUENCE [LARGE SCALE GENOMIC DNA]</scope>
    <source>
        <strain evidence="7">NIOZ-UU47</strain>
    </source>
</reference>
<dbReference type="PANTHER" id="PTHR11228:SF7">
    <property type="entry name" value="PQQA PEPTIDE CYCLASE"/>
    <property type="match status" value="1"/>
</dbReference>
<evidence type="ECO:0000313" key="8">
    <source>
        <dbReference type="Proteomes" id="UP000614424"/>
    </source>
</evidence>
<keyword evidence="5" id="KW-0411">Iron-sulfur</keyword>
<evidence type="ECO:0000256" key="1">
    <source>
        <dbReference type="ARBA" id="ARBA00001966"/>
    </source>
</evidence>
<dbReference type="CDD" id="cd01335">
    <property type="entry name" value="Radical_SAM"/>
    <property type="match status" value="1"/>
</dbReference>
<evidence type="ECO:0000256" key="5">
    <source>
        <dbReference type="ARBA" id="ARBA00023014"/>
    </source>
</evidence>
<organism evidence="7 8">
    <name type="scientific">Candidatus Desulfobia pelagia</name>
    <dbReference type="NCBI Taxonomy" id="2841692"/>
    <lineage>
        <taxon>Bacteria</taxon>
        <taxon>Pseudomonadati</taxon>
        <taxon>Thermodesulfobacteriota</taxon>
        <taxon>Desulfobulbia</taxon>
        <taxon>Desulfobulbales</taxon>
        <taxon>Desulfobulbaceae</taxon>
        <taxon>Candidatus Desulfobia</taxon>
    </lineage>
</organism>
<evidence type="ECO:0000259" key="6">
    <source>
        <dbReference type="Pfam" id="PF04055"/>
    </source>
</evidence>
<dbReference type="GO" id="GO:0003824">
    <property type="term" value="F:catalytic activity"/>
    <property type="evidence" value="ECO:0007669"/>
    <property type="project" value="InterPro"/>
</dbReference>
<dbReference type="GO" id="GO:0046872">
    <property type="term" value="F:metal ion binding"/>
    <property type="evidence" value="ECO:0007669"/>
    <property type="project" value="UniProtKB-KW"/>
</dbReference>
<dbReference type="InterPro" id="IPR058240">
    <property type="entry name" value="rSAM_sf"/>
</dbReference>
<dbReference type="Pfam" id="PF04055">
    <property type="entry name" value="Radical_SAM"/>
    <property type="match status" value="1"/>
</dbReference>
<dbReference type="AlphaFoldDB" id="A0A8J6NFD4"/>
<dbReference type="PANTHER" id="PTHR11228">
    <property type="entry name" value="RADICAL SAM DOMAIN PROTEIN"/>
    <property type="match status" value="1"/>
</dbReference>
<evidence type="ECO:0000256" key="2">
    <source>
        <dbReference type="ARBA" id="ARBA00022691"/>
    </source>
</evidence>
<dbReference type="Gene3D" id="3.20.20.70">
    <property type="entry name" value="Aldolase class I"/>
    <property type="match status" value="1"/>
</dbReference>
<proteinExistence type="predicted"/>
<keyword evidence="3" id="KW-0479">Metal-binding</keyword>
<dbReference type="GO" id="GO:0051536">
    <property type="term" value="F:iron-sulfur cluster binding"/>
    <property type="evidence" value="ECO:0007669"/>
    <property type="project" value="UniProtKB-KW"/>
</dbReference>
<dbReference type="InterPro" id="IPR007197">
    <property type="entry name" value="rSAM"/>
</dbReference>
<dbReference type="SUPFAM" id="SSF102114">
    <property type="entry name" value="Radical SAM enzymes"/>
    <property type="match status" value="1"/>
</dbReference>
<gene>
    <name evidence="7" type="ORF">H8E41_10835</name>
</gene>
<evidence type="ECO:0000313" key="7">
    <source>
        <dbReference type="EMBL" id="MBC8318390.1"/>
    </source>
</evidence>
<keyword evidence="2" id="KW-0949">S-adenosyl-L-methionine</keyword>
<accession>A0A8J6NFD4</accession>
<feature type="domain" description="Radical SAM core" evidence="6">
    <location>
        <begin position="24"/>
        <end position="160"/>
    </location>
</feature>
<keyword evidence="4" id="KW-0408">Iron</keyword>
<comment type="caution">
    <text evidence="7">The sequence shown here is derived from an EMBL/GenBank/DDBJ whole genome shotgun (WGS) entry which is preliminary data.</text>
</comment>
<comment type="cofactor">
    <cofactor evidence="1">
        <name>[4Fe-4S] cluster</name>
        <dbReference type="ChEBI" id="CHEBI:49883"/>
    </cofactor>
</comment>
<protein>
    <submittedName>
        <fullName evidence="7">Radical SAM protein</fullName>
    </submittedName>
</protein>
<dbReference type="SFLD" id="SFLDG01067">
    <property type="entry name" value="SPASM/twitch_domain_containing"/>
    <property type="match status" value="1"/>
</dbReference>
<dbReference type="InterPro" id="IPR013785">
    <property type="entry name" value="Aldolase_TIM"/>
</dbReference>
<evidence type="ECO:0000256" key="3">
    <source>
        <dbReference type="ARBA" id="ARBA00022723"/>
    </source>
</evidence>
<dbReference type="InterPro" id="IPR050377">
    <property type="entry name" value="Radical_SAM_PqqE_MftC-like"/>
</dbReference>
<name>A0A8J6NFD4_9BACT</name>
<dbReference type="EMBL" id="JACNJZ010000155">
    <property type="protein sequence ID" value="MBC8318390.1"/>
    <property type="molecule type" value="Genomic_DNA"/>
</dbReference>
<dbReference type="SFLD" id="SFLDS00029">
    <property type="entry name" value="Radical_SAM"/>
    <property type="match status" value="1"/>
</dbReference>
<dbReference type="Proteomes" id="UP000614424">
    <property type="component" value="Unassembled WGS sequence"/>
</dbReference>
<evidence type="ECO:0000256" key="4">
    <source>
        <dbReference type="ARBA" id="ARBA00023004"/>
    </source>
</evidence>